<sequence length="787" mass="85033">MALPALTQGPTTVPAWAAERVRDWTIYSYDARGNQQWTGKKWHQSTAADQLAEARNRLKNGQDRRAALWALTAWPVDQWDAAALKTGGAEAAQFLYRRGYKQWGKDPYAYLGSPDRLERPWTHGLGLHLDKGAWRFQWIPSPALFTQAGSAALPKGLEQAAQPGVLIHLKQLRPGLEKLVALAGGAGATANGAPAGLVPSLAQGSRLGFAVRHLDPWLKQASPALEPLANREAWVLHYGTEREGGRNLQGTLVFIPGDLPTRTQLIMALLKLNPLSAGARSRVVKWTGSGLTTELQQLRGSGGVFHLIQKAEGTWISDREAPLRALLFPGAEPTLAERQEWARVALSAMAPDTELSFWVAPRIGADAAFENQAIRRRLAHAQQGTWPNPFVAKAAPRTGALTVALGAGPTEKLVEAILRVDDTSDFRLPQLPEFTNGGQALSPAQLKAYQEALAAAQERQRQRASLRQDAAALQACLDQGGAALLWNGWVTAPALNPTEKASLAELARLRREDPWRAMQAQREGKIGAFGGFGEPGMAPSLALALPVQGTKRVQVENLLKKLAPRLFKGQNQKQAFGTAELHRVMTAQAFRPAWTLVADTLVLGTDEGAVKAVAAGLQGQAPTLADSESKAWARMELDGVRTAKELENLLLAFLRGRTGSGWWIGETTTGDEAAAELAFSLGPFLGAVKALGSVRIDWNWTPVGWREGRDEGCPRPGRGRLRRALGRHGPGAHPPSGDRRGPPAQSGDPRPRGKPEPASGGAPRLAADPQRGSQLVRWRHGLLPAWR</sequence>
<dbReference type="EMBL" id="JADKIO010000006">
    <property type="protein sequence ID" value="MBK9796328.1"/>
    <property type="molecule type" value="Genomic_DNA"/>
</dbReference>
<comment type="caution">
    <text evidence="2">The sequence shown here is derived from an EMBL/GenBank/DDBJ whole genome shotgun (WGS) entry which is preliminary data.</text>
</comment>
<evidence type="ECO:0000313" key="2">
    <source>
        <dbReference type="EMBL" id="MBK9796328.1"/>
    </source>
</evidence>
<proteinExistence type="predicted"/>
<evidence type="ECO:0000256" key="1">
    <source>
        <dbReference type="SAM" id="MobiDB-lite"/>
    </source>
</evidence>
<protein>
    <submittedName>
        <fullName evidence="2">Uncharacterized protein</fullName>
    </submittedName>
</protein>
<organism evidence="2 3">
    <name type="scientific">Candidatus Geothrix skivensis</name>
    <dbReference type="NCBI Taxonomy" id="2954439"/>
    <lineage>
        <taxon>Bacteria</taxon>
        <taxon>Pseudomonadati</taxon>
        <taxon>Acidobacteriota</taxon>
        <taxon>Holophagae</taxon>
        <taxon>Holophagales</taxon>
        <taxon>Holophagaceae</taxon>
        <taxon>Geothrix</taxon>
    </lineage>
</organism>
<gene>
    <name evidence="2" type="ORF">IPP58_07495</name>
</gene>
<feature type="compositionally biased region" description="Basic residues" evidence="1">
    <location>
        <begin position="717"/>
        <end position="726"/>
    </location>
</feature>
<dbReference type="Proteomes" id="UP000886657">
    <property type="component" value="Unassembled WGS sequence"/>
</dbReference>
<reference evidence="2" key="1">
    <citation type="submission" date="2020-10" db="EMBL/GenBank/DDBJ databases">
        <title>Connecting structure to function with the recovery of over 1000 high-quality activated sludge metagenome-assembled genomes encoding full-length rRNA genes using long-read sequencing.</title>
        <authorList>
            <person name="Singleton C.M."/>
            <person name="Petriglieri F."/>
            <person name="Kristensen J.M."/>
            <person name="Kirkegaard R.H."/>
            <person name="Michaelsen T.Y."/>
            <person name="Andersen M.H."/>
            <person name="Karst S.M."/>
            <person name="Dueholm M.S."/>
            <person name="Nielsen P.H."/>
            <person name="Albertsen M."/>
        </authorList>
    </citation>
    <scope>NUCLEOTIDE SEQUENCE</scope>
    <source>
        <strain evidence="2">Skiv_18-Q3-R9-52_MAXAC.067</strain>
    </source>
</reference>
<evidence type="ECO:0000313" key="3">
    <source>
        <dbReference type="Proteomes" id="UP000886657"/>
    </source>
</evidence>
<dbReference type="AlphaFoldDB" id="A0A9D7SGA3"/>
<name>A0A9D7SGA3_9BACT</name>
<accession>A0A9D7SGA3</accession>
<feature type="region of interest" description="Disordered" evidence="1">
    <location>
        <begin position="705"/>
        <end position="777"/>
    </location>
</feature>